<dbReference type="SMR" id="A0A2C9DZ40"/>
<protein>
    <submittedName>
        <fullName evidence="2">Urease</fullName>
    </submittedName>
</protein>
<dbReference type="GeneID" id="29672293"/>
<organism evidence="2 3">
    <name type="scientific">Ureaplasma parvum serovar 3 (strain ATCC 27815 / 27 / NCTC 11736)</name>
    <dbReference type="NCBI Taxonomy" id="505682"/>
    <lineage>
        <taxon>Bacteria</taxon>
        <taxon>Bacillati</taxon>
        <taxon>Mycoplasmatota</taxon>
        <taxon>Mycoplasmoidales</taxon>
        <taxon>Mycoplasmoidaceae</taxon>
        <taxon>Ureaplasma</taxon>
    </lineage>
</organism>
<feature type="domain" description="Ferritin-like diiron" evidence="1">
    <location>
        <begin position="1"/>
        <end position="148"/>
    </location>
</feature>
<dbReference type="RefSeq" id="WP_010891768.1">
    <property type="nucleotide sequence ID" value="NC_010503.1"/>
</dbReference>
<accession>A0A2C9DZ40</accession>
<dbReference type="AlphaFoldDB" id="A0A2C9DZ40"/>
<proteinExistence type="predicted"/>
<dbReference type="PROSITE" id="PS50905">
    <property type="entry name" value="FERRITIN_LIKE"/>
    <property type="match status" value="1"/>
</dbReference>
<sequence length="170" mass="19884">MVKSQKVIDVLNTHYNLNLELGSIYAQYAHIADDQFSMPFLAKFIADLSNDKLGVHKNLISEYARKVEIPLHTKFSVDVNFKPANPKELIKHILDTELKVRKHVANMAKVCLEENDFETFSFVKWFVDDGIKDFDDVRTIHDFFENATNNLQVEYAIRKYLKQMKVEEEK</sequence>
<dbReference type="GO" id="GO:0008199">
    <property type="term" value="F:ferric iron binding"/>
    <property type="evidence" value="ECO:0007669"/>
    <property type="project" value="InterPro"/>
</dbReference>
<dbReference type="HOGENOM" id="CLU_1569986_0_0_14"/>
<dbReference type="InterPro" id="IPR012347">
    <property type="entry name" value="Ferritin-like"/>
</dbReference>
<evidence type="ECO:0000313" key="3">
    <source>
        <dbReference type="Proteomes" id="UP000002162"/>
    </source>
</evidence>
<gene>
    <name evidence="2" type="ordered locus">UPA3_0446</name>
</gene>
<dbReference type="SUPFAM" id="SSF47240">
    <property type="entry name" value="Ferritin-like"/>
    <property type="match status" value="1"/>
</dbReference>
<dbReference type="Proteomes" id="UP000002162">
    <property type="component" value="Chromosome"/>
</dbReference>
<dbReference type="EMBL" id="CP000942">
    <property type="protein sequence ID" value="ACA33225.1"/>
    <property type="molecule type" value="Genomic_DNA"/>
</dbReference>
<name>A0A2C9DZ40_UREP2</name>
<dbReference type="KEGG" id="upa:UPA3_0446"/>
<dbReference type="Pfam" id="PF00210">
    <property type="entry name" value="Ferritin"/>
    <property type="match status" value="1"/>
</dbReference>
<dbReference type="InterPro" id="IPR008331">
    <property type="entry name" value="Ferritin_DPS_dom"/>
</dbReference>
<evidence type="ECO:0000313" key="2">
    <source>
        <dbReference type="EMBL" id="ACA33225.1"/>
    </source>
</evidence>
<dbReference type="InterPro" id="IPR009078">
    <property type="entry name" value="Ferritin-like_SF"/>
</dbReference>
<dbReference type="InterPro" id="IPR009040">
    <property type="entry name" value="Ferritin-like_diiron"/>
</dbReference>
<evidence type="ECO:0000259" key="1">
    <source>
        <dbReference type="PROSITE" id="PS50905"/>
    </source>
</evidence>
<dbReference type="Gene3D" id="1.20.1260.10">
    <property type="match status" value="1"/>
</dbReference>
<reference evidence="2 3" key="1">
    <citation type="submission" date="2008-02" db="EMBL/GenBank/DDBJ databases">
        <title>Genome sequence of Ureaplasma parvum serovar 3.</title>
        <authorList>
            <person name="Methe B.A."/>
            <person name="Glass J."/>
            <person name="Waites K."/>
            <person name="Shrivastava S."/>
        </authorList>
    </citation>
    <scope>NUCLEOTIDE SEQUENCE [LARGE SCALE GENOMIC DNA]</scope>
    <source>
        <strain evidence="3">ATCC 27815 / 27 / NCTC 11736</strain>
    </source>
</reference>